<dbReference type="AlphaFoldDB" id="A0A4Z0GB49"/>
<comment type="caution">
    <text evidence="7">The sequence shown here is derived from an EMBL/GenBank/DDBJ whole genome shotgun (WGS) entry which is preliminary data.</text>
</comment>
<comment type="similarity">
    <text evidence="2">Belongs to the glycosyl hydrolase 20 family.</text>
</comment>
<evidence type="ECO:0000313" key="8">
    <source>
        <dbReference type="Proteomes" id="UP000297948"/>
    </source>
</evidence>
<sequence length="179" mass="19342">MNQGPGTGLPEGAVVASWRGSAGGIAAARSGHDVVMCPEHQVYFDRRQAPGPQEPVPLGYVAGLEDVYRFEPVPAELTPAEAARVLGAQANVWSEVLEVPQRVDYQTFPRLAAFAEVVWSRGLPAPAERDVTGFLERMAAHYARLDALGVDYRPPDGPRPWQRRPGLVGRPIDGSPPIV</sequence>
<dbReference type="SUPFAM" id="SSF51445">
    <property type="entry name" value="(Trans)glycosidases"/>
    <property type="match status" value="1"/>
</dbReference>
<organism evidence="7 8">
    <name type="scientific">Streptomyces palmae</name>
    <dbReference type="NCBI Taxonomy" id="1701085"/>
    <lineage>
        <taxon>Bacteria</taxon>
        <taxon>Bacillati</taxon>
        <taxon>Actinomycetota</taxon>
        <taxon>Actinomycetes</taxon>
        <taxon>Kitasatosporales</taxon>
        <taxon>Streptomycetaceae</taxon>
        <taxon>Streptomyces</taxon>
    </lineage>
</organism>
<evidence type="ECO:0000256" key="5">
    <source>
        <dbReference type="SAM" id="MobiDB-lite"/>
    </source>
</evidence>
<feature type="region of interest" description="Disordered" evidence="5">
    <location>
        <begin position="154"/>
        <end position="179"/>
    </location>
</feature>
<name>A0A4Z0GB49_9ACTN</name>
<evidence type="ECO:0000313" key="7">
    <source>
        <dbReference type="EMBL" id="TGA91644.1"/>
    </source>
</evidence>
<dbReference type="EC" id="3.2.1.52" evidence="3"/>
<evidence type="ECO:0000256" key="3">
    <source>
        <dbReference type="ARBA" id="ARBA00012663"/>
    </source>
</evidence>
<dbReference type="PANTHER" id="PTHR22600">
    <property type="entry name" value="BETA-HEXOSAMINIDASE"/>
    <property type="match status" value="1"/>
</dbReference>
<dbReference type="GO" id="GO:0016020">
    <property type="term" value="C:membrane"/>
    <property type="evidence" value="ECO:0007669"/>
    <property type="project" value="TreeGrafter"/>
</dbReference>
<evidence type="ECO:0000256" key="2">
    <source>
        <dbReference type="ARBA" id="ARBA00006285"/>
    </source>
</evidence>
<dbReference type="GO" id="GO:0030203">
    <property type="term" value="P:glycosaminoglycan metabolic process"/>
    <property type="evidence" value="ECO:0007669"/>
    <property type="project" value="TreeGrafter"/>
</dbReference>
<proteinExistence type="inferred from homology"/>
<feature type="domain" description="Glycoside hydrolase family 20 catalytic" evidence="6">
    <location>
        <begin position="9"/>
        <end position="121"/>
    </location>
</feature>
<evidence type="ECO:0000259" key="6">
    <source>
        <dbReference type="Pfam" id="PF00728"/>
    </source>
</evidence>
<accession>A0A4Z0GB49</accession>
<dbReference type="Gene3D" id="3.20.20.80">
    <property type="entry name" value="Glycosidases"/>
    <property type="match status" value="1"/>
</dbReference>
<evidence type="ECO:0000256" key="4">
    <source>
        <dbReference type="ARBA" id="ARBA00022801"/>
    </source>
</evidence>
<dbReference type="InterPro" id="IPR017853">
    <property type="entry name" value="GH"/>
</dbReference>
<evidence type="ECO:0000256" key="1">
    <source>
        <dbReference type="ARBA" id="ARBA00001231"/>
    </source>
</evidence>
<feature type="non-terminal residue" evidence="7">
    <location>
        <position position="1"/>
    </location>
</feature>
<dbReference type="EMBL" id="SRID01000416">
    <property type="protein sequence ID" value="TGA91644.1"/>
    <property type="molecule type" value="Genomic_DNA"/>
</dbReference>
<protein>
    <recommendedName>
        <fullName evidence="3">beta-N-acetylhexosaminidase</fullName>
        <ecNumber evidence="3">3.2.1.52</ecNumber>
    </recommendedName>
</protein>
<keyword evidence="4" id="KW-0378">Hydrolase</keyword>
<comment type="catalytic activity">
    <reaction evidence="1">
        <text>Hydrolysis of terminal non-reducing N-acetyl-D-hexosamine residues in N-acetyl-beta-D-hexosaminides.</text>
        <dbReference type="EC" id="3.2.1.52"/>
    </reaction>
</comment>
<dbReference type="Proteomes" id="UP000297948">
    <property type="component" value="Unassembled WGS sequence"/>
</dbReference>
<dbReference type="GO" id="GO:0004563">
    <property type="term" value="F:beta-N-acetylhexosaminidase activity"/>
    <property type="evidence" value="ECO:0007669"/>
    <property type="project" value="UniProtKB-EC"/>
</dbReference>
<gene>
    <name evidence="7" type="ORF">E4099_28100</name>
</gene>
<dbReference type="RefSeq" id="WP_167828505.1">
    <property type="nucleotide sequence ID" value="NZ_SRID01000416.1"/>
</dbReference>
<dbReference type="InterPro" id="IPR025705">
    <property type="entry name" value="Beta_hexosaminidase_sua/sub"/>
</dbReference>
<dbReference type="PANTHER" id="PTHR22600:SF57">
    <property type="entry name" value="BETA-N-ACETYLHEXOSAMINIDASE"/>
    <property type="match status" value="1"/>
</dbReference>
<dbReference type="GO" id="GO:0005975">
    <property type="term" value="P:carbohydrate metabolic process"/>
    <property type="evidence" value="ECO:0007669"/>
    <property type="project" value="InterPro"/>
</dbReference>
<reference evidence="7 8" key="1">
    <citation type="submission" date="2019-03" db="EMBL/GenBank/DDBJ databases">
        <authorList>
            <person name="Gonzalez-Pimentel J.L."/>
        </authorList>
    </citation>
    <scope>NUCLEOTIDE SEQUENCE [LARGE SCALE GENOMIC DNA]</scope>
    <source>
        <strain evidence="7 8">JCM 31289</strain>
    </source>
</reference>
<dbReference type="Pfam" id="PF00728">
    <property type="entry name" value="Glyco_hydro_20"/>
    <property type="match status" value="1"/>
</dbReference>
<keyword evidence="8" id="KW-1185">Reference proteome</keyword>
<dbReference type="InterPro" id="IPR015883">
    <property type="entry name" value="Glyco_hydro_20_cat"/>
</dbReference>